<dbReference type="CDD" id="cd07067">
    <property type="entry name" value="HP_PGM_like"/>
    <property type="match status" value="1"/>
</dbReference>
<reference evidence="1 2" key="1">
    <citation type="submission" date="2014-06" db="EMBL/GenBank/DDBJ databases">
        <title>Whole Genome Sequences of Three Symbiotic Endozoicomonas Bacteria.</title>
        <authorList>
            <person name="Neave M.J."/>
            <person name="Apprill A."/>
            <person name="Voolstra C.R."/>
        </authorList>
    </citation>
    <scope>NUCLEOTIDE SEQUENCE [LARGE SCALE GENOMIC DNA]</scope>
    <source>
        <strain evidence="1 2">DSM 25634</strain>
    </source>
</reference>
<dbReference type="InterPro" id="IPR029033">
    <property type="entry name" value="His_PPase_superfam"/>
</dbReference>
<dbReference type="GO" id="GO:0016791">
    <property type="term" value="F:phosphatase activity"/>
    <property type="evidence" value="ECO:0007669"/>
    <property type="project" value="TreeGrafter"/>
</dbReference>
<organism evidence="1 2">
    <name type="scientific">Endozoicomonas numazuensis</name>
    <dbReference type="NCBI Taxonomy" id="1137799"/>
    <lineage>
        <taxon>Bacteria</taxon>
        <taxon>Pseudomonadati</taxon>
        <taxon>Pseudomonadota</taxon>
        <taxon>Gammaproteobacteria</taxon>
        <taxon>Oceanospirillales</taxon>
        <taxon>Endozoicomonadaceae</taxon>
        <taxon>Endozoicomonas</taxon>
    </lineage>
</organism>
<proteinExistence type="predicted"/>
<dbReference type="Gene3D" id="3.40.50.1240">
    <property type="entry name" value="Phosphoglycerate mutase-like"/>
    <property type="match status" value="1"/>
</dbReference>
<evidence type="ECO:0000313" key="1">
    <source>
        <dbReference type="EMBL" id="KEQ19488.1"/>
    </source>
</evidence>
<dbReference type="SMART" id="SM00855">
    <property type="entry name" value="PGAM"/>
    <property type="match status" value="1"/>
</dbReference>
<dbReference type="PANTHER" id="PTHR48100:SF1">
    <property type="entry name" value="HISTIDINE PHOSPHATASE FAMILY PROTEIN-RELATED"/>
    <property type="match status" value="1"/>
</dbReference>
<protein>
    <recommendedName>
        <fullName evidence="3">Alpha-ribazole phosphatase</fullName>
    </recommendedName>
</protein>
<dbReference type="InterPro" id="IPR050275">
    <property type="entry name" value="PGM_Phosphatase"/>
</dbReference>
<dbReference type="GO" id="GO:0005737">
    <property type="term" value="C:cytoplasm"/>
    <property type="evidence" value="ECO:0007669"/>
    <property type="project" value="TreeGrafter"/>
</dbReference>
<dbReference type="EMBL" id="JOKH01000001">
    <property type="protein sequence ID" value="KEQ19488.1"/>
    <property type="molecule type" value="Genomic_DNA"/>
</dbReference>
<dbReference type="InterPro" id="IPR013078">
    <property type="entry name" value="His_Pase_superF_clade-1"/>
</dbReference>
<name>A0A081NM15_9GAMM</name>
<dbReference type="RefSeq" id="WP_051785845.1">
    <property type="nucleotide sequence ID" value="NZ_JOKH01000001.1"/>
</dbReference>
<dbReference type="STRING" id="1137799.GZ78_06035"/>
<dbReference type="OrthoDB" id="9783269at2"/>
<dbReference type="AlphaFoldDB" id="A0A081NM15"/>
<sequence>MTEVLITKVDLLRHGLPEKNDCLLGRSDLPLSNLGWQQLHKATEELEGYDLIVSSGLRRCQAFAKTYAAEKKLPLTIESDWQEMNFGVWDGHSYEWLHHHNASELSNFWRDPWTHTPPEGESLSHFYNRVQSAWEKLLEHRAGSKILLVCHSGVIRMLLSLILGMDISKSLAMSRLHIPYASLTRIEVYRDEQGKQWPRVMFVNGREENYG</sequence>
<dbReference type="SUPFAM" id="SSF53254">
    <property type="entry name" value="Phosphoglycerate mutase-like"/>
    <property type="match status" value="1"/>
</dbReference>
<dbReference type="PANTHER" id="PTHR48100">
    <property type="entry name" value="BROAD-SPECIFICITY PHOSPHATASE YOR283W-RELATED"/>
    <property type="match status" value="1"/>
</dbReference>
<dbReference type="eggNOG" id="COG0406">
    <property type="taxonomic scope" value="Bacteria"/>
</dbReference>
<comment type="caution">
    <text evidence="1">The sequence shown here is derived from an EMBL/GenBank/DDBJ whole genome shotgun (WGS) entry which is preliminary data.</text>
</comment>
<dbReference type="Proteomes" id="UP000028073">
    <property type="component" value="Unassembled WGS sequence"/>
</dbReference>
<accession>A0A081NM15</accession>
<evidence type="ECO:0008006" key="3">
    <source>
        <dbReference type="Google" id="ProtNLM"/>
    </source>
</evidence>
<dbReference type="Pfam" id="PF00300">
    <property type="entry name" value="His_Phos_1"/>
    <property type="match status" value="1"/>
</dbReference>
<keyword evidence="2" id="KW-1185">Reference proteome</keyword>
<evidence type="ECO:0000313" key="2">
    <source>
        <dbReference type="Proteomes" id="UP000028073"/>
    </source>
</evidence>
<gene>
    <name evidence="1" type="ORF">GZ78_06035</name>
</gene>